<feature type="compositionally biased region" description="Basic and acidic residues" evidence="2">
    <location>
        <begin position="89"/>
        <end position="101"/>
    </location>
</feature>
<dbReference type="InterPro" id="IPR010273">
    <property type="entry name" value="DUF881"/>
</dbReference>
<protein>
    <recommendedName>
        <fullName evidence="6">DUF881 domain-containing protein</fullName>
    </recommendedName>
</protein>
<feature type="transmembrane region" description="Helical" evidence="3">
    <location>
        <begin position="49"/>
        <end position="66"/>
    </location>
</feature>
<reference evidence="4 5" key="1">
    <citation type="submission" date="2021-01" db="EMBL/GenBank/DDBJ databases">
        <title>Whole genome shotgun sequence of Asanoa iriomotensis NBRC 100142.</title>
        <authorList>
            <person name="Komaki H."/>
            <person name="Tamura T."/>
        </authorList>
    </citation>
    <scope>NUCLEOTIDE SEQUENCE [LARGE SCALE GENOMIC DNA]</scope>
    <source>
        <strain evidence="4 5">NBRC 100142</strain>
    </source>
</reference>
<evidence type="ECO:0000313" key="5">
    <source>
        <dbReference type="Proteomes" id="UP000624325"/>
    </source>
</evidence>
<sequence length="292" mass="31496">MTDNKHRWMSPDFLSELFSNPLDPGYADAAARRAKEGPPTGWRQGARRTTAVLVAGLIGVLFAVAYRQTVEDEPRRSQARADLVSQIKQRQETTDSLRAQADRLRDEVARERDAALGADQAAQRRDTEAATGLRRVSGDGLVVRLADSPDVDEGGDANDLGRIFDRDLQLVTNALWASGAEAIAINDQRLTATSTIRKAGGAILVDFRPVTSPYEIRAIGDSDLEDKFRDTTAAALMRKVADAEHIGFDTRRADDLNLPAATEPQLNYATRPTPASATPTPSGTSSKPSGGG</sequence>
<dbReference type="EMBL" id="BONC01000046">
    <property type="protein sequence ID" value="GIF59368.1"/>
    <property type="molecule type" value="Genomic_DNA"/>
</dbReference>
<accession>A0ABQ4C9C0</accession>
<proteinExistence type="inferred from homology"/>
<name>A0ABQ4C9C0_9ACTN</name>
<evidence type="ECO:0000256" key="2">
    <source>
        <dbReference type="SAM" id="MobiDB-lite"/>
    </source>
</evidence>
<comment type="similarity">
    <text evidence="1">Belongs to the UPF0749 family.</text>
</comment>
<keyword evidence="5" id="KW-1185">Reference proteome</keyword>
<dbReference type="PANTHER" id="PTHR37313">
    <property type="entry name" value="UPF0749 PROTEIN RV1825"/>
    <property type="match status" value="1"/>
</dbReference>
<dbReference type="Pfam" id="PF05949">
    <property type="entry name" value="DUF881"/>
    <property type="match status" value="1"/>
</dbReference>
<feature type="region of interest" description="Disordered" evidence="2">
    <location>
        <begin position="73"/>
        <end position="101"/>
    </location>
</feature>
<keyword evidence="3" id="KW-0472">Membrane</keyword>
<evidence type="ECO:0000256" key="1">
    <source>
        <dbReference type="ARBA" id="ARBA00009108"/>
    </source>
</evidence>
<evidence type="ECO:0000256" key="3">
    <source>
        <dbReference type="SAM" id="Phobius"/>
    </source>
</evidence>
<feature type="region of interest" description="Disordered" evidence="2">
    <location>
        <begin position="255"/>
        <end position="292"/>
    </location>
</feature>
<comment type="caution">
    <text evidence="4">The sequence shown here is derived from an EMBL/GenBank/DDBJ whole genome shotgun (WGS) entry which is preliminary data.</text>
</comment>
<keyword evidence="3" id="KW-1133">Transmembrane helix</keyword>
<dbReference type="PANTHER" id="PTHR37313:SF1">
    <property type="entry name" value="UPF0749 PROTEIN RV1823"/>
    <property type="match status" value="1"/>
</dbReference>
<evidence type="ECO:0008006" key="6">
    <source>
        <dbReference type="Google" id="ProtNLM"/>
    </source>
</evidence>
<feature type="compositionally biased region" description="Low complexity" evidence="2">
    <location>
        <begin position="269"/>
        <end position="292"/>
    </location>
</feature>
<organism evidence="4 5">
    <name type="scientific">Asanoa iriomotensis</name>
    <dbReference type="NCBI Taxonomy" id="234613"/>
    <lineage>
        <taxon>Bacteria</taxon>
        <taxon>Bacillati</taxon>
        <taxon>Actinomycetota</taxon>
        <taxon>Actinomycetes</taxon>
        <taxon>Micromonosporales</taxon>
        <taxon>Micromonosporaceae</taxon>
        <taxon>Asanoa</taxon>
    </lineage>
</organism>
<dbReference type="Proteomes" id="UP000624325">
    <property type="component" value="Unassembled WGS sequence"/>
</dbReference>
<gene>
    <name evidence="4" type="ORF">Air01nite_54630</name>
</gene>
<evidence type="ECO:0000313" key="4">
    <source>
        <dbReference type="EMBL" id="GIF59368.1"/>
    </source>
</evidence>
<keyword evidence="3" id="KW-0812">Transmembrane</keyword>
<dbReference type="Gene3D" id="3.30.70.1880">
    <property type="entry name" value="Protein of unknown function DUF881"/>
    <property type="match status" value="1"/>
</dbReference>